<reference evidence="16" key="1">
    <citation type="submission" date="2013-04" db="EMBL/GenBank/DDBJ databases">
        <authorList>
            <person name="Qu J."/>
            <person name="Murali S.C."/>
            <person name="Bandaranaike D."/>
            <person name="Bellair M."/>
            <person name="Blankenburg K."/>
            <person name="Chao H."/>
            <person name="Dinh H."/>
            <person name="Doddapaneni H."/>
            <person name="Downs B."/>
            <person name="Dugan-Rocha S."/>
            <person name="Elkadiri S."/>
            <person name="Gnanaolivu R.D."/>
            <person name="Hernandez B."/>
            <person name="Javaid M."/>
            <person name="Jayaseelan J.C."/>
            <person name="Lee S."/>
            <person name="Li M."/>
            <person name="Ming W."/>
            <person name="Munidasa M."/>
            <person name="Muniz J."/>
            <person name="Nguyen L."/>
            <person name="Ongeri F."/>
            <person name="Osuji N."/>
            <person name="Pu L.-L."/>
            <person name="Puazo M."/>
            <person name="Qu C."/>
            <person name="Quiroz J."/>
            <person name="Raj R."/>
            <person name="Weissenberger G."/>
            <person name="Xin Y."/>
            <person name="Zou X."/>
            <person name="Han Y."/>
            <person name="Richards S."/>
            <person name="Worley K."/>
            <person name="Muzny D."/>
            <person name="Gibbs R."/>
        </authorList>
    </citation>
    <scope>NUCLEOTIDE SEQUENCE</scope>
    <source>
        <strain evidence="16">Sampled in the wild</strain>
    </source>
</reference>
<dbReference type="SUPFAM" id="SSF82171">
    <property type="entry name" value="DPP6 N-terminal domain-like"/>
    <property type="match status" value="1"/>
</dbReference>
<feature type="domain" description="Teneurin NHL" evidence="14">
    <location>
        <begin position="315"/>
        <end position="525"/>
    </location>
</feature>
<dbReference type="Pfam" id="PF15636">
    <property type="entry name" value="Tox-GHH"/>
    <property type="match status" value="1"/>
</dbReference>
<dbReference type="InterPro" id="IPR011042">
    <property type="entry name" value="6-blade_b-propeller_TolB-like"/>
</dbReference>
<dbReference type="PANTHER" id="PTHR11219:SF69">
    <property type="entry name" value="TENEURIN-A"/>
    <property type="match status" value="1"/>
</dbReference>
<keyword evidence="7" id="KW-1133">Transmembrane helix</keyword>
<evidence type="ECO:0000259" key="11">
    <source>
        <dbReference type="Pfam" id="PF15636"/>
    </source>
</evidence>
<evidence type="ECO:0000259" key="15">
    <source>
        <dbReference type="Pfam" id="PF25023"/>
    </source>
</evidence>
<evidence type="ECO:0000256" key="1">
    <source>
        <dbReference type="ARBA" id="ARBA00004167"/>
    </source>
</evidence>
<proteinExistence type="predicted"/>
<dbReference type="GO" id="GO:0008045">
    <property type="term" value="P:motor neuron axon guidance"/>
    <property type="evidence" value="ECO:0007669"/>
    <property type="project" value="TreeGrafter"/>
</dbReference>
<name>A0A8K0KHF2_LADFU</name>
<evidence type="ECO:0008006" key="18">
    <source>
        <dbReference type="Google" id="ProtNLM"/>
    </source>
</evidence>
<feature type="compositionally biased region" description="Pro residues" evidence="10">
    <location>
        <begin position="337"/>
        <end position="348"/>
    </location>
</feature>
<dbReference type="InterPro" id="IPR056822">
    <property type="entry name" value="TEN_NHL"/>
</dbReference>
<feature type="region of interest" description="Disordered" evidence="10">
    <location>
        <begin position="538"/>
        <end position="583"/>
    </location>
</feature>
<evidence type="ECO:0000256" key="4">
    <source>
        <dbReference type="ARBA" id="ARBA00022536"/>
    </source>
</evidence>
<dbReference type="Pfam" id="PF25023">
    <property type="entry name" value="TEN_YD-shell"/>
    <property type="match status" value="2"/>
</dbReference>
<sequence length="2168" mass="233954">MNGLSVYANAFSKQVHIQTIMFDVLVNGGGAVTLQFQRSPFLPLTRTVFVPWNQIVVVPPISMSLGGGPKGTLPIGAVGADPYREQSGPRRQSLSAPTTSATPPLQQLLPPPPPLARYSRPCQAHNTEYMRPVIFSTWLPDAVGGAPGENLVFAETQILQESIPIPGSFLHLLYHSSKAPGYLATLLMRLTPSPSPTFPFPSSLILVHLRVEVEGSVFEKSFEADPGLEYTFAWNKRNVYKQKVYGVATARVSVGYEYEGCDAIVWEPRTALMRGFDVDVSDVGGWSLDVHHHYNFHEGILQKGDGSTLHFKQFPRIVRVAMGTGTRRPLLCGASPSPTPSSPSPTAPDPACVGPARDAKLLTPVALASGPDGSLYVGDFNLVRRLTPEGTVYTVLQLSATQVSYQYYLSVSPADGHLYVSDPERHQVIRVLSVDGPPAEPSLNSEPAVGSGERCIPGDEAACGDGGPARHAKLAHPKGLAIAADKTMYIADGTNIRAVDTNGIIHTLVGHHGHHNHWRPIPCRDMKVVVVAGTPLHCPPRGTNAGGESSTPSGPNSARSVSQDTRSGESNMGTDDQGWNNGAEAVPGTHVVLGTVLSISFSPLGELFLAQSDSRKANTIWVVDSAGNIAHFAGQRIPGMGENGRGGCSGVGDCGGNSTIGGVGVAGTILGMGLGGEAMLSTNAHFESISAIACSPDGILHIADRGSLHLFSLEHYLPSANEAGEFHVPHPPSREVYTFNRHGQHVATRDLASGKPKRTFLYTKNTSFGKLSTVIDASGNRVVFLRNYAAGAVSTVESGQDRKSELRVSPGVGALVRFHEKGGAAIELDYDGSTGLLTSRASNSRSGAASLYRYTSHGRLSDAVLPTGEALSLVSKLTVGDLWDGSQVDQSLPNAGGGLEVRITRDNKNPVFIRIGANGRRLLVKGADNTASEARMYRNGSFRLRPASVSGGLSVDGSAGFVELTGGITATRHPLLELALPVEAEMMPVSTSQRLRLGVAGGGSGSTVGGTGSGSAGGITSGDNYMEIRYGLVGDVRGPLQTLRTDIWVNSTRVLCIELEQATSRETLLDWEEAPLVTVQYDPISNLPMAWIPSPALQASPLNITYDRFSRVSGWQWGDESEQYTYERHGLLSEIYSPEDGKTQFSYNDMNLVNKITLPSGRHFTIQYDEEGGVRHITLPSGTRHAFSAQLSLGFVRVSYTPPGSSRPYLQHFGHGAGGAATAGVKCGTPHLLQTVFPGDGARVVFRYDHASRLSEVVHGDGRTQIRYGPSPSPFPTEILHSERDFEYRWDGQLLSSGLGGGDFAGGRGRDGLLVEERLDFGAKTGLSSAKFAYDRSSSGTSGGSFWRVTSISGRIGGLALTEHTLAYSLRTGEPIAIAHFRIARPRPNETTLSDGTALFSRIVDSKFREVQVSLTIHRMEVFRLEFSYGSLRDNGAKSSSGQSSATSNPPTTSPTGSSSPSSMKKGPIPGHRIGQTKTYTRNVGVNTYTNIKNYTYDADGQLSGVEAQEPWGFRYDANGNLLSLTYRGNVIPMEYSSLDRIAKFGDGAYRYNVRGLVVQNAREEKFQYNARGLLSRATKRGRFDVRYFYDHKDRLAARKDNYGNVTQFFYANHERPNEVSYIYSPRDGKLMWLIYDDRGHLVYAQSHRHKYYVATDQCGTPVMVFNQYGEGIREIMRSPYGHIVYDSNPYLYLPIDFCGGLLDQVTSLVHMPGGKVYDPLIGQWMTPQWEDVLDRLAKAPTHLHLYRFNGNDPINVKKRSRLPTDHLSWLELLGYDLKSLAPQLFPENLPGIPTAALPRFEEEDDTECRAPNLAPPFRAASGFLAQLAQYRLGAAGLAALPARAAEMRAKWPRGAGSQPRLPPFRIAATEPPFGRGIVVSRIPGGKANDLEDGWGLKGDRAVVSSAPSANAIFRDVFTSVFNRSLLLRPALLVHSQEAFFFVKEEAWRAAEDVAQLRRLGGQLNVTLHERDATSPSPTSLSSSGSSSGSERAVDLKIHGAGAVVNVRYGTTPEREVTRLLHHAKNAAVRKAWQRELELLRAGLAGPVGGGVGASGAVGVGMGAGSGAAGGGVEWTPAEAEEIAKVGYASAYEGVYVHDPRRYPELAEDPFNIRFVKRSRDESGRDHSVGRKRRSSVDGLGSSLQSIPSNHSSSSIMPTLEQSRTCKQ</sequence>
<keyword evidence="4" id="KW-0245">EGF-like domain</keyword>
<reference evidence="16" key="2">
    <citation type="submission" date="2017-10" db="EMBL/GenBank/DDBJ databases">
        <title>Ladona fulva Genome sequencing and assembly.</title>
        <authorList>
            <person name="Murali S."/>
            <person name="Richards S."/>
            <person name="Bandaranaike D."/>
            <person name="Bellair M."/>
            <person name="Blankenburg K."/>
            <person name="Chao H."/>
            <person name="Dinh H."/>
            <person name="Doddapaneni H."/>
            <person name="Dugan-Rocha S."/>
            <person name="Elkadiri S."/>
            <person name="Gnanaolivu R."/>
            <person name="Hernandez B."/>
            <person name="Skinner E."/>
            <person name="Javaid M."/>
            <person name="Lee S."/>
            <person name="Li M."/>
            <person name="Ming W."/>
            <person name="Munidasa M."/>
            <person name="Muniz J."/>
            <person name="Nguyen L."/>
            <person name="Hughes D."/>
            <person name="Osuji N."/>
            <person name="Pu L.-L."/>
            <person name="Puazo M."/>
            <person name="Qu C."/>
            <person name="Quiroz J."/>
            <person name="Raj R."/>
            <person name="Weissenberger G."/>
            <person name="Xin Y."/>
            <person name="Zou X."/>
            <person name="Han Y."/>
            <person name="Worley K."/>
            <person name="Muzny D."/>
            <person name="Gibbs R."/>
        </authorList>
    </citation>
    <scope>NUCLEOTIDE SEQUENCE</scope>
    <source>
        <strain evidence="16">Sampled in the wild</strain>
    </source>
</reference>
<dbReference type="InterPro" id="IPR051216">
    <property type="entry name" value="Teneurin"/>
</dbReference>
<dbReference type="GO" id="GO:0005886">
    <property type="term" value="C:plasma membrane"/>
    <property type="evidence" value="ECO:0007669"/>
    <property type="project" value="UniProtKB-SubCell"/>
</dbReference>
<dbReference type="OrthoDB" id="442731at2759"/>
<feature type="compositionally biased region" description="Basic and acidic residues" evidence="10">
    <location>
        <begin position="2120"/>
        <end position="2129"/>
    </location>
</feature>
<evidence type="ECO:0000259" key="12">
    <source>
        <dbReference type="Pfam" id="PF24329"/>
    </source>
</evidence>
<dbReference type="Gene3D" id="2.120.10.30">
    <property type="entry name" value="TolB, C-terminal domain"/>
    <property type="match status" value="1"/>
</dbReference>
<keyword evidence="17" id="KW-1185">Reference proteome</keyword>
<dbReference type="Pfam" id="PF25021">
    <property type="entry name" value="TEN_NHL"/>
    <property type="match status" value="1"/>
</dbReference>
<dbReference type="Pfam" id="PF24329">
    <property type="entry name" value="FN-plug_TEN1-4"/>
    <property type="match status" value="1"/>
</dbReference>
<dbReference type="PANTHER" id="PTHR11219">
    <property type="entry name" value="TENEURIN AND N-ACETYLGLUCOSAMINE-1-PHOSPHODIESTER ALPHA-N-ACETYLGLUCOSAMINIDASE"/>
    <property type="match status" value="1"/>
</dbReference>
<feature type="compositionally biased region" description="Low complexity" evidence="10">
    <location>
        <begin position="1439"/>
        <end position="1463"/>
    </location>
</feature>
<feature type="region of interest" description="Disordered" evidence="10">
    <location>
        <begin position="2120"/>
        <end position="2168"/>
    </location>
</feature>
<feature type="region of interest" description="Disordered" evidence="10">
    <location>
        <begin position="329"/>
        <end position="350"/>
    </location>
</feature>
<keyword evidence="3" id="KW-1003">Cell membrane</keyword>
<organism evidence="16 17">
    <name type="scientific">Ladona fulva</name>
    <name type="common">Scarce chaser dragonfly</name>
    <name type="synonym">Libellula fulva</name>
    <dbReference type="NCBI Taxonomy" id="123851"/>
    <lineage>
        <taxon>Eukaryota</taxon>
        <taxon>Metazoa</taxon>
        <taxon>Ecdysozoa</taxon>
        <taxon>Arthropoda</taxon>
        <taxon>Hexapoda</taxon>
        <taxon>Insecta</taxon>
        <taxon>Pterygota</taxon>
        <taxon>Palaeoptera</taxon>
        <taxon>Odonata</taxon>
        <taxon>Epiprocta</taxon>
        <taxon>Anisoptera</taxon>
        <taxon>Libelluloidea</taxon>
        <taxon>Libellulidae</taxon>
        <taxon>Ladona</taxon>
    </lineage>
</organism>
<keyword evidence="9" id="KW-1015">Disulfide bond</keyword>
<dbReference type="FunFam" id="2.180.10.10:FF:000011">
    <property type="entry name" value="Tenascin accessory, isoform G"/>
    <property type="match status" value="1"/>
</dbReference>
<evidence type="ECO:0000256" key="5">
    <source>
        <dbReference type="ARBA" id="ARBA00022692"/>
    </source>
</evidence>
<evidence type="ECO:0000256" key="9">
    <source>
        <dbReference type="ARBA" id="ARBA00023157"/>
    </source>
</evidence>
<accession>A0A8K0KHF2</accession>
<feature type="domain" description="Teneurin TTR-like" evidence="13">
    <location>
        <begin position="20"/>
        <end position="63"/>
    </location>
</feature>
<feature type="region of interest" description="Disordered" evidence="10">
    <location>
        <begin position="76"/>
        <end position="113"/>
    </location>
</feature>
<evidence type="ECO:0000256" key="7">
    <source>
        <dbReference type="ARBA" id="ARBA00022989"/>
    </source>
</evidence>
<feature type="compositionally biased region" description="Polar residues" evidence="10">
    <location>
        <begin position="546"/>
        <end position="580"/>
    </location>
</feature>
<feature type="compositionally biased region" description="Low complexity" evidence="10">
    <location>
        <begin position="1974"/>
        <end position="1990"/>
    </location>
</feature>
<feature type="domain" description="Teneurin-like YD-shell" evidence="15">
    <location>
        <begin position="724"/>
        <end position="1431"/>
    </location>
</feature>
<dbReference type="InterPro" id="IPR028916">
    <property type="entry name" value="Tox-GHH_dom"/>
</dbReference>
<dbReference type="Proteomes" id="UP000792457">
    <property type="component" value="Unassembled WGS sequence"/>
</dbReference>
<keyword evidence="6" id="KW-0677">Repeat</keyword>
<evidence type="ECO:0000256" key="6">
    <source>
        <dbReference type="ARBA" id="ARBA00022737"/>
    </source>
</evidence>
<keyword evidence="8" id="KW-0472">Membrane</keyword>
<feature type="compositionally biased region" description="Polar residues" evidence="10">
    <location>
        <begin position="2156"/>
        <end position="2168"/>
    </location>
</feature>
<comment type="caution">
    <text evidence="16">The sequence shown here is derived from an EMBL/GenBank/DDBJ whole genome shotgun (WGS) entry which is preliminary data.</text>
</comment>
<feature type="domain" description="Tox-GHH" evidence="11">
    <location>
        <begin position="2015"/>
        <end position="2117"/>
    </location>
</feature>
<feature type="compositionally biased region" description="Low complexity" evidence="10">
    <location>
        <begin position="2142"/>
        <end position="2155"/>
    </location>
</feature>
<feature type="non-terminal residue" evidence="16">
    <location>
        <position position="2168"/>
    </location>
</feature>
<evidence type="ECO:0000256" key="3">
    <source>
        <dbReference type="ARBA" id="ARBA00022475"/>
    </source>
</evidence>
<dbReference type="Pfam" id="PF25020">
    <property type="entry name" value="TTR_TEN1-4"/>
    <property type="match status" value="1"/>
</dbReference>
<evidence type="ECO:0000313" key="16">
    <source>
        <dbReference type="EMBL" id="KAG8234383.1"/>
    </source>
</evidence>
<feature type="region of interest" description="Disordered" evidence="10">
    <location>
        <begin position="1968"/>
        <end position="1992"/>
    </location>
</feature>
<comment type="subcellular location">
    <subcellularLocation>
        <location evidence="2">Cell membrane</location>
    </subcellularLocation>
    <subcellularLocation>
        <location evidence="1">Membrane</location>
        <topology evidence="1">Single-pass membrane protein</topology>
    </subcellularLocation>
</comment>
<evidence type="ECO:0000313" key="17">
    <source>
        <dbReference type="Proteomes" id="UP000792457"/>
    </source>
</evidence>
<dbReference type="InterPro" id="IPR057627">
    <property type="entry name" value="FN-plug_TEN1-4"/>
</dbReference>
<evidence type="ECO:0000259" key="14">
    <source>
        <dbReference type="Pfam" id="PF25021"/>
    </source>
</evidence>
<gene>
    <name evidence="16" type="ORF">J437_LFUL015147</name>
</gene>
<feature type="region of interest" description="Disordered" evidence="10">
    <location>
        <begin position="1434"/>
        <end position="1478"/>
    </location>
</feature>
<evidence type="ECO:0000256" key="10">
    <source>
        <dbReference type="SAM" id="MobiDB-lite"/>
    </source>
</evidence>
<evidence type="ECO:0000256" key="2">
    <source>
        <dbReference type="ARBA" id="ARBA00004236"/>
    </source>
</evidence>
<keyword evidence="5" id="KW-0812">Transmembrane</keyword>
<evidence type="ECO:0000256" key="8">
    <source>
        <dbReference type="ARBA" id="ARBA00023136"/>
    </source>
</evidence>
<dbReference type="EMBL" id="KZ308804">
    <property type="protein sequence ID" value="KAG8234383.1"/>
    <property type="molecule type" value="Genomic_DNA"/>
</dbReference>
<feature type="domain" description="Teneurin-like YD-shell" evidence="15">
    <location>
        <begin position="1481"/>
        <end position="1755"/>
    </location>
</feature>
<dbReference type="SUPFAM" id="SSF63829">
    <property type="entry name" value="Calcium-dependent phosphotriesterase"/>
    <property type="match status" value="1"/>
</dbReference>
<dbReference type="InterPro" id="IPR056820">
    <property type="entry name" value="TEN_TTR-like"/>
</dbReference>
<evidence type="ECO:0000259" key="13">
    <source>
        <dbReference type="Pfam" id="PF25020"/>
    </source>
</evidence>
<dbReference type="InterPro" id="IPR056823">
    <property type="entry name" value="TEN-like_YD-shell"/>
</dbReference>
<dbReference type="Gene3D" id="2.180.10.10">
    <property type="entry name" value="RHS repeat-associated core"/>
    <property type="match status" value="2"/>
</dbReference>
<feature type="domain" description="Teneurin 1-4-like FN-plug" evidence="12">
    <location>
        <begin position="201"/>
        <end position="273"/>
    </location>
</feature>
<protein>
    <recommendedName>
        <fullName evidence="18">Tox-GHH domain-containing protein</fullName>
    </recommendedName>
</protein>
<feature type="compositionally biased region" description="Low complexity" evidence="10">
    <location>
        <begin position="92"/>
        <end position="108"/>
    </location>
</feature>